<gene>
    <name evidence="1" type="ORF">H5410_060457</name>
</gene>
<reference evidence="1 2" key="1">
    <citation type="submission" date="2020-09" db="EMBL/GenBank/DDBJ databases">
        <title>De no assembly of potato wild relative species, Solanum commersonii.</title>
        <authorList>
            <person name="Cho K."/>
        </authorList>
    </citation>
    <scope>NUCLEOTIDE SEQUENCE [LARGE SCALE GENOMIC DNA]</scope>
    <source>
        <strain evidence="1">LZ3.2</strain>
        <tissue evidence="1">Leaf</tissue>
    </source>
</reference>
<sequence length="66" mass="7223">MSIIENRLVNIESLKDLGNSSESSSSYEGESGVAGRFFHLVLGSLEKSITVNLFIDIRTLCFSCHA</sequence>
<keyword evidence="2" id="KW-1185">Reference proteome</keyword>
<dbReference type="EMBL" id="JACXVP010000012">
    <property type="protein sequence ID" value="KAG5570691.1"/>
    <property type="molecule type" value="Genomic_DNA"/>
</dbReference>
<proteinExistence type="predicted"/>
<accession>A0A9J5W546</accession>
<evidence type="ECO:0000313" key="1">
    <source>
        <dbReference type="EMBL" id="KAG5570691.1"/>
    </source>
</evidence>
<dbReference type="Proteomes" id="UP000824120">
    <property type="component" value="Chromosome 12"/>
</dbReference>
<dbReference type="AlphaFoldDB" id="A0A9J5W546"/>
<protein>
    <submittedName>
        <fullName evidence="1">Uncharacterized protein</fullName>
    </submittedName>
</protein>
<name>A0A9J5W546_SOLCO</name>
<comment type="caution">
    <text evidence="1">The sequence shown here is derived from an EMBL/GenBank/DDBJ whole genome shotgun (WGS) entry which is preliminary data.</text>
</comment>
<evidence type="ECO:0000313" key="2">
    <source>
        <dbReference type="Proteomes" id="UP000824120"/>
    </source>
</evidence>
<organism evidence="1 2">
    <name type="scientific">Solanum commersonii</name>
    <name type="common">Commerson's wild potato</name>
    <name type="synonym">Commerson's nightshade</name>
    <dbReference type="NCBI Taxonomy" id="4109"/>
    <lineage>
        <taxon>Eukaryota</taxon>
        <taxon>Viridiplantae</taxon>
        <taxon>Streptophyta</taxon>
        <taxon>Embryophyta</taxon>
        <taxon>Tracheophyta</taxon>
        <taxon>Spermatophyta</taxon>
        <taxon>Magnoliopsida</taxon>
        <taxon>eudicotyledons</taxon>
        <taxon>Gunneridae</taxon>
        <taxon>Pentapetalae</taxon>
        <taxon>asterids</taxon>
        <taxon>lamiids</taxon>
        <taxon>Solanales</taxon>
        <taxon>Solanaceae</taxon>
        <taxon>Solanoideae</taxon>
        <taxon>Solaneae</taxon>
        <taxon>Solanum</taxon>
    </lineage>
</organism>